<proteinExistence type="predicted"/>
<dbReference type="GO" id="GO:0000981">
    <property type="term" value="F:DNA-binding transcription factor activity, RNA polymerase II-specific"/>
    <property type="evidence" value="ECO:0007669"/>
    <property type="project" value="InterPro"/>
</dbReference>
<dbReference type="EMBL" id="CP138584">
    <property type="protein sequence ID" value="WPH01192.1"/>
    <property type="molecule type" value="Genomic_DNA"/>
</dbReference>
<dbReference type="GO" id="GO:0005634">
    <property type="term" value="C:nucleus"/>
    <property type="evidence" value="ECO:0007669"/>
    <property type="project" value="UniProtKB-SubCell"/>
</dbReference>
<gene>
    <name evidence="11" type="ORF">R9X50_00402800</name>
</gene>
<name>A0AAQ3M5B6_9PEZI</name>
<organism evidence="11 12">
    <name type="scientific">Acrodontium crateriforme</name>
    <dbReference type="NCBI Taxonomy" id="150365"/>
    <lineage>
        <taxon>Eukaryota</taxon>
        <taxon>Fungi</taxon>
        <taxon>Dikarya</taxon>
        <taxon>Ascomycota</taxon>
        <taxon>Pezizomycotina</taxon>
        <taxon>Dothideomycetes</taxon>
        <taxon>Dothideomycetidae</taxon>
        <taxon>Mycosphaerellales</taxon>
        <taxon>Teratosphaeriaceae</taxon>
        <taxon>Acrodontium</taxon>
    </lineage>
</organism>
<dbReference type="SMART" id="SM00066">
    <property type="entry name" value="GAL4"/>
    <property type="match status" value="1"/>
</dbReference>
<dbReference type="InterPro" id="IPR036864">
    <property type="entry name" value="Zn2-C6_fun-type_DNA-bd_sf"/>
</dbReference>
<dbReference type="GO" id="GO:0043565">
    <property type="term" value="F:sequence-specific DNA binding"/>
    <property type="evidence" value="ECO:0007669"/>
    <property type="project" value="TreeGrafter"/>
</dbReference>
<feature type="region of interest" description="Disordered" evidence="9">
    <location>
        <begin position="269"/>
        <end position="288"/>
    </location>
</feature>
<feature type="region of interest" description="Disordered" evidence="9">
    <location>
        <begin position="102"/>
        <end position="142"/>
    </location>
</feature>
<evidence type="ECO:0000259" key="10">
    <source>
        <dbReference type="PROSITE" id="PS50048"/>
    </source>
</evidence>
<evidence type="ECO:0000256" key="1">
    <source>
        <dbReference type="ARBA" id="ARBA00004123"/>
    </source>
</evidence>
<dbReference type="Proteomes" id="UP001303373">
    <property type="component" value="Chromosome 5"/>
</dbReference>
<evidence type="ECO:0000256" key="8">
    <source>
        <dbReference type="SAM" id="Coils"/>
    </source>
</evidence>
<evidence type="ECO:0000256" key="5">
    <source>
        <dbReference type="ARBA" id="ARBA00023125"/>
    </source>
</evidence>
<evidence type="ECO:0000256" key="3">
    <source>
        <dbReference type="ARBA" id="ARBA00022833"/>
    </source>
</evidence>
<keyword evidence="12" id="KW-1185">Reference proteome</keyword>
<evidence type="ECO:0000256" key="9">
    <source>
        <dbReference type="SAM" id="MobiDB-lite"/>
    </source>
</evidence>
<dbReference type="Pfam" id="PF00172">
    <property type="entry name" value="Zn_clus"/>
    <property type="match status" value="1"/>
</dbReference>
<evidence type="ECO:0000313" key="12">
    <source>
        <dbReference type="Proteomes" id="UP001303373"/>
    </source>
</evidence>
<dbReference type="AlphaFoldDB" id="A0AAQ3M5B6"/>
<evidence type="ECO:0000256" key="6">
    <source>
        <dbReference type="ARBA" id="ARBA00023163"/>
    </source>
</evidence>
<comment type="subcellular location">
    <subcellularLocation>
        <location evidence="1">Nucleus</location>
    </subcellularLocation>
</comment>
<keyword evidence="4" id="KW-0805">Transcription regulation</keyword>
<evidence type="ECO:0000256" key="7">
    <source>
        <dbReference type="ARBA" id="ARBA00023242"/>
    </source>
</evidence>
<feature type="compositionally biased region" description="Polar residues" evidence="9">
    <location>
        <begin position="102"/>
        <end position="130"/>
    </location>
</feature>
<evidence type="ECO:0000256" key="2">
    <source>
        <dbReference type="ARBA" id="ARBA00022723"/>
    </source>
</evidence>
<dbReference type="GO" id="GO:0045944">
    <property type="term" value="P:positive regulation of transcription by RNA polymerase II"/>
    <property type="evidence" value="ECO:0007669"/>
    <property type="project" value="TreeGrafter"/>
</dbReference>
<keyword evidence="2" id="KW-0479">Metal-binding</keyword>
<keyword evidence="7" id="KW-0539">Nucleus</keyword>
<evidence type="ECO:0000313" key="11">
    <source>
        <dbReference type="EMBL" id="WPH01192.1"/>
    </source>
</evidence>
<keyword evidence="5" id="KW-0238">DNA-binding</keyword>
<dbReference type="GO" id="GO:0008270">
    <property type="term" value="F:zinc ion binding"/>
    <property type="evidence" value="ECO:0007669"/>
    <property type="project" value="InterPro"/>
</dbReference>
<feature type="coiled-coil region" evidence="8">
    <location>
        <begin position="68"/>
        <end position="95"/>
    </location>
</feature>
<dbReference type="Gene3D" id="4.10.240.10">
    <property type="entry name" value="Zn(2)-C6 fungal-type DNA-binding domain"/>
    <property type="match status" value="1"/>
</dbReference>
<dbReference type="InterPro" id="IPR052202">
    <property type="entry name" value="Yeast_MetPath_Reg"/>
</dbReference>
<dbReference type="SUPFAM" id="SSF57701">
    <property type="entry name" value="Zn2/Cys6 DNA-binding domain"/>
    <property type="match status" value="1"/>
</dbReference>
<keyword evidence="3" id="KW-0862">Zinc</keyword>
<keyword evidence="6" id="KW-0804">Transcription</keyword>
<dbReference type="PROSITE" id="PS50048">
    <property type="entry name" value="ZN2_CY6_FUNGAL_2"/>
    <property type="match status" value="1"/>
</dbReference>
<keyword evidence="8" id="KW-0175">Coiled coil</keyword>
<dbReference type="InterPro" id="IPR001138">
    <property type="entry name" value="Zn2Cys6_DnaBD"/>
</dbReference>
<evidence type="ECO:0000256" key="4">
    <source>
        <dbReference type="ARBA" id="ARBA00023015"/>
    </source>
</evidence>
<accession>A0AAQ3M5B6</accession>
<feature type="domain" description="Zn(2)-C6 fungal-type" evidence="10">
    <location>
        <begin position="24"/>
        <end position="54"/>
    </location>
</feature>
<dbReference type="CDD" id="cd00067">
    <property type="entry name" value="GAL4"/>
    <property type="match status" value="1"/>
</dbReference>
<dbReference type="PANTHER" id="PTHR47782:SF1">
    <property type="entry name" value="PYRIMIDINE PATHWAY REGULATORY PROTEIN 1"/>
    <property type="match status" value="1"/>
</dbReference>
<reference evidence="11 12" key="1">
    <citation type="submission" date="2023-11" db="EMBL/GenBank/DDBJ databases">
        <title>An acidophilic fungus is an integral part of prey digestion in a carnivorous sundew plant.</title>
        <authorList>
            <person name="Tsai I.J."/>
        </authorList>
    </citation>
    <scope>NUCLEOTIDE SEQUENCE [LARGE SCALE GENOMIC DNA]</scope>
    <source>
        <strain evidence="11">169a</strain>
    </source>
</reference>
<sequence>MSGSTNRKRIIQIGNGSQARIAQACDRCRTKKIRCDGVEPRCSNCDVVGLECKTSHHLSRRAFPKGYTESLENHVRELEAQVAGLKSDIDVLSGMLLRSSNSSQSVAQLPSPRSSPATSSKVNSHADTPQSPVPEQDESSEDVDFVGNMCVKVFLATLKYAVEESGRKNIHIDSAINRFGLLLQSLRPESRSQLMEENQKVIHTTIGILNKLNMPGATAQNVGYDAESSASPKTMQAMAPTMKNEQEIGRKQRGRSAHQILPQIKKPKLERNISPNPSDSQLHGPARGVSVHSSINLDFFSFGDDCETGPKARKETDQKLATNSVHDLDELINRSNKRIDSCHTDSQGIDDAVGLAQMDWESPAAWSGYALTINEMGIYGDDGN</sequence>
<dbReference type="PROSITE" id="PS00463">
    <property type="entry name" value="ZN2_CY6_FUNGAL_1"/>
    <property type="match status" value="1"/>
</dbReference>
<dbReference type="PANTHER" id="PTHR47782">
    <property type="entry name" value="ZN(II)2CYS6 TRANSCRIPTION FACTOR (EUROFUNG)-RELATED"/>
    <property type="match status" value="1"/>
</dbReference>
<protein>
    <recommendedName>
        <fullName evidence="10">Zn(2)-C6 fungal-type domain-containing protein</fullName>
    </recommendedName>
</protein>